<feature type="region of interest" description="Disordered" evidence="1">
    <location>
        <begin position="146"/>
        <end position="200"/>
    </location>
</feature>
<evidence type="ECO:0000313" key="3">
    <source>
        <dbReference type="Proteomes" id="UP000243459"/>
    </source>
</evidence>
<protein>
    <submittedName>
        <fullName evidence="2">Uncharacterized protein</fullName>
    </submittedName>
</protein>
<dbReference type="EMBL" id="CM007389">
    <property type="protein sequence ID" value="ONK58145.1"/>
    <property type="molecule type" value="Genomic_DNA"/>
</dbReference>
<sequence length="200" mass="21802">MEVQAKVVEIAIRSTGPMLVVAQAKQKKSLSKVGNQGPKKTTEMAEIKVIHVEDESTGREERVNHREAEAEAKACKRVEIPVEIETHRRGEGALVILAKSTQLQGKEPAEEEVSPLEELGWSYPHLINEIESEKWDKQSILLIGSSRASEGSAQDSWVISQEKKKGGEAESEAQSTQVPSATNVSQLPSFGLGIDPNLAP</sequence>
<evidence type="ECO:0000256" key="1">
    <source>
        <dbReference type="SAM" id="MobiDB-lite"/>
    </source>
</evidence>
<dbReference type="Gramene" id="ONK58145">
    <property type="protein sequence ID" value="ONK58145"/>
    <property type="gene ID" value="A4U43_C09F8680"/>
</dbReference>
<proteinExistence type="predicted"/>
<reference evidence="3" key="1">
    <citation type="journal article" date="2017" name="Nat. Commun.">
        <title>The asparagus genome sheds light on the origin and evolution of a young Y chromosome.</title>
        <authorList>
            <person name="Harkess A."/>
            <person name="Zhou J."/>
            <person name="Xu C."/>
            <person name="Bowers J.E."/>
            <person name="Van der Hulst R."/>
            <person name="Ayyampalayam S."/>
            <person name="Mercati F."/>
            <person name="Riccardi P."/>
            <person name="McKain M.R."/>
            <person name="Kakrana A."/>
            <person name="Tang H."/>
            <person name="Ray J."/>
            <person name="Groenendijk J."/>
            <person name="Arikit S."/>
            <person name="Mathioni S.M."/>
            <person name="Nakano M."/>
            <person name="Shan H."/>
            <person name="Telgmann-Rauber A."/>
            <person name="Kanno A."/>
            <person name="Yue Z."/>
            <person name="Chen H."/>
            <person name="Li W."/>
            <person name="Chen Y."/>
            <person name="Xu X."/>
            <person name="Zhang Y."/>
            <person name="Luo S."/>
            <person name="Chen H."/>
            <person name="Gao J."/>
            <person name="Mao Z."/>
            <person name="Pires J.C."/>
            <person name="Luo M."/>
            <person name="Kudrna D."/>
            <person name="Wing R.A."/>
            <person name="Meyers B.C."/>
            <person name="Yi K."/>
            <person name="Kong H."/>
            <person name="Lavrijsen P."/>
            <person name="Sunseri F."/>
            <person name="Falavigna A."/>
            <person name="Ye Y."/>
            <person name="Leebens-Mack J.H."/>
            <person name="Chen G."/>
        </authorList>
    </citation>
    <scope>NUCLEOTIDE SEQUENCE [LARGE SCALE GENOMIC DNA]</scope>
    <source>
        <strain evidence="3">cv. DH0086</strain>
    </source>
</reference>
<evidence type="ECO:0000313" key="2">
    <source>
        <dbReference type="EMBL" id="ONK58145.1"/>
    </source>
</evidence>
<organism evidence="2 3">
    <name type="scientific">Asparagus officinalis</name>
    <name type="common">Garden asparagus</name>
    <dbReference type="NCBI Taxonomy" id="4686"/>
    <lineage>
        <taxon>Eukaryota</taxon>
        <taxon>Viridiplantae</taxon>
        <taxon>Streptophyta</taxon>
        <taxon>Embryophyta</taxon>
        <taxon>Tracheophyta</taxon>
        <taxon>Spermatophyta</taxon>
        <taxon>Magnoliopsida</taxon>
        <taxon>Liliopsida</taxon>
        <taxon>Asparagales</taxon>
        <taxon>Asparagaceae</taxon>
        <taxon>Asparagoideae</taxon>
        <taxon>Asparagus</taxon>
    </lineage>
</organism>
<feature type="compositionally biased region" description="Polar residues" evidence="1">
    <location>
        <begin position="175"/>
        <end position="188"/>
    </location>
</feature>
<name>A0A5P1E9H4_ASPOF</name>
<dbReference type="AlphaFoldDB" id="A0A5P1E9H4"/>
<feature type="compositionally biased region" description="Polar residues" evidence="1">
    <location>
        <begin position="146"/>
        <end position="159"/>
    </location>
</feature>
<accession>A0A5P1E9H4</accession>
<dbReference type="Proteomes" id="UP000243459">
    <property type="component" value="Chromosome 9"/>
</dbReference>
<keyword evidence="3" id="KW-1185">Reference proteome</keyword>
<gene>
    <name evidence="2" type="ORF">A4U43_C09F8680</name>
</gene>